<evidence type="ECO:0000256" key="1">
    <source>
        <dbReference type="SAM" id="Phobius"/>
    </source>
</evidence>
<dbReference type="Pfam" id="PF10882">
    <property type="entry name" value="bPH_5"/>
    <property type="match status" value="1"/>
</dbReference>
<evidence type="ECO:0000313" key="4">
    <source>
        <dbReference type="Proteomes" id="UP000013785"/>
    </source>
</evidence>
<dbReference type="EMBL" id="AJAT01000007">
    <property type="protein sequence ID" value="EOL48739.1"/>
    <property type="molecule type" value="Genomic_DNA"/>
</dbReference>
<dbReference type="InterPro" id="IPR027783">
    <property type="entry name" value="Bacterial_PH-related"/>
</dbReference>
<feature type="transmembrane region" description="Helical" evidence="1">
    <location>
        <begin position="79"/>
        <end position="98"/>
    </location>
</feature>
<evidence type="ECO:0000259" key="2">
    <source>
        <dbReference type="Pfam" id="PF10882"/>
    </source>
</evidence>
<organism evidence="3 4">
    <name type="scientific">Enterococcus phoeniculicola ATCC BAA-412</name>
    <dbReference type="NCBI Taxonomy" id="1158610"/>
    <lineage>
        <taxon>Bacteria</taxon>
        <taxon>Bacillati</taxon>
        <taxon>Bacillota</taxon>
        <taxon>Bacilli</taxon>
        <taxon>Lactobacillales</taxon>
        <taxon>Enterococcaceae</taxon>
        <taxon>Enterococcus</taxon>
    </lineage>
</organism>
<name>R3U484_9ENTE</name>
<feature type="transmembrane region" description="Helical" evidence="1">
    <location>
        <begin position="208"/>
        <end position="229"/>
    </location>
</feature>
<accession>R3U484</accession>
<feature type="transmembrane region" description="Helical" evidence="1">
    <location>
        <begin position="166"/>
        <end position="187"/>
    </location>
</feature>
<protein>
    <recommendedName>
        <fullName evidence="2">Bacterial Pleckstrin homology domain-containing protein</fullName>
    </recommendedName>
</protein>
<dbReference type="Proteomes" id="UP000013785">
    <property type="component" value="Unassembled WGS sequence"/>
</dbReference>
<dbReference type="STRING" id="154621.RV11_GL003233"/>
<evidence type="ECO:0000313" key="3">
    <source>
        <dbReference type="EMBL" id="EOL48739.1"/>
    </source>
</evidence>
<comment type="caution">
    <text evidence="3">The sequence shown here is derived from an EMBL/GenBank/DDBJ whole genome shotgun (WGS) entry which is preliminary data.</text>
</comment>
<dbReference type="RefSeq" id="WP_010766965.1">
    <property type="nucleotide sequence ID" value="NZ_ASWE01000004.1"/>
</dbReference>
<dbReference type="eggNOG" id="COG4194">
    <property type="taxonomic scope" value="Bacteria"/>
</dbReference>
<dbReference type="AlphaFoldDB" id="R3U484"/>
<sequence length="458" mass="52816">MNFMLVGILILVIFIIALSARVPGNPHKNIILENTIQKEHLEETKITELRQEYKRRLLQIAAVLSLVSLPLLFSPYDSIMMLGFIVIMMVSIASMFYCEVTYIRKMKQLIVENHWTAEVTPLVIDTTLVVEKNRKMLSAWWLLPAIFVSIFGCLYTFRTLGTATTTWIFIITAIVVCGLFIALYYSLGRMPVKSYTTDKKLNGLYNDLFRHHWSVILIVLFWLLAPISFLPVASLQENYHFVFLLMMLYMILIIMGAIFTIYYLYDLRKKQDQIIEQAPEYQYTGDDDYWKFSIYINPNDSRLMVADRLGMNVSMNLGKKSGKIIAGILGILVTGLLFVVLIPLFMIDFGQDPFQATLSNEEVQLQAPLTHAKIPIDDIEDVVLLDKLPNDRIRMNGTGTEHYQLGEFKVENRTATLFVDNSSSPVLKIQTKKRDYYFTSKIPKETKLTYKKLKTEIE</sequence>
<gene>
    <name evidence="3" type="ORF">UC3_00290</name>
</gene>
<dbReference type="OrthoDB" id="157646at2"/>
<feature type="transmembrane region" description="Helical" evidence="1">
    <location>
        <begin position="140"/>
        <end position="160"/>
    </location>
</feature>
<feature type="transmembrane region" description="Helical" evidence="1">
    <location>
        <begin position="57"/>
        <end position="73"/>
    </location>
</feature>
<feature type="domain" description="Bacterial Pleckstrin homology" evidence="2">
    <location>
        <begin position="356"/>
        <end position="443"/>
    </location>
</feature>
<keyword evidence="1" id="KW-0812">Transmembrane</keyword>
<dbReference type="HOGENOM" id="CLU_046397_0_0_9"/>
<keyword evidence="1" id="KW-1133">Transmembrane helix</keyword>
<feature type="transmembrane region" description="Helical" evidence="1">
    <location>
        <begin position="6"/>
        <end position="24"/>
    </location>
</feature>
<keyword evidence="4" id="KW-1185">Reference proteome</keyword>
<feature type="transmembrane region" description="Helical" evidence="1">
    <location>
        <begin position="241"/>
        <end position="265"/>
    </location>
</feature>
<dbReference type="PATRIC" id="fig|1158610.3.peg.263"/>
<keyword evidence="1" id="KW-0472">Membrane</keyword>
<proteinExistence type="predicted"/>
<reference evidence="3 4" key="1">
    <citation type="submission" date="2013-02" db="EMBL/GenBank/DDBJ databases">
        <title>The Genome Sequence of Enterococcus phoeniculicola BAA-412.</title>
        <authorList>
            <consortium name="The Broad Institute Genome Sequencing Platform"/>
            <consortium name="The Broad Institute Genome Sequencing Center for Infectious Disease"/>
            <person name="Earl A.M."/>
            <person name="Gilmore M.S."/>
            <person name="Lebreton F."/>
            <person name="Walker B."/>
            <person name="Young S.K."/>
            <person name="Zeng Q."/>
            <person name="Gargeya S."/>
            <person name="Fitzgerald M."/>
            <person name="Haas B."/>
            <person name="Abouelleil A."/>
            <person name="Alvarado L."/>
            <person name="Arachchi H.M."/>
            <person name="Berlin A.M."/>
            <person name="Chapman S.B."/>
            <person name="Dewar J."/>
            <person name="Goldberg J."/>
            <person name="Griggs A."/>
            <person name="Gujja S."/>
            <person name="Hansen M."/>
            <person name="Howarth C."/>
            <person name="Imamovic A."/>
            <person name="Larimer J."/>
            <person name="McCowan C."/>
            <person name="Murphy C."/>
            <person name="Neiman D."/>
            <person name="Pearson M."/>
            <person name="Priest M."/>
            <person name="Roberts A."/>
            <person name="Saif S."/>
            <person name="Shea T."/>
            <person name="Sisk P."/>
            <person name="Sykes S."/>
            <person name="Wortman J."/>
            <person name="Nusbaum C."/>
            <person name="Birren B."/>
        </authorList>
    </citation>
    <scope>NUCLEOTIDE SEQUENCE [LARGE SCALE GENOMIC DNA]</scope>
    <source>
        <strain evidence="3 4">ATCC BAA-412</strain>
    </source>
</reference>
<feature type="transmembrane region" description="Helical" evidence="1">
    <location>
        <begin position="324"/>
        <end position="346"/>
    </location>
</feature>